<protein>
    <recommendedName>
        <fullName evidence="2">Glycosyltransferase RgtA/B/C/D-like domain-containing protein</fullName>
    </recommendedName>
</protein>
<evidence type="ECO:0008006" key="2">
    <source>
        <dbReference type="Google" id="ProtNLM"/>
    </source>
</evidence>
<gene>
    <name evidence="1" type="ORF">METZ01_LOCUS435351</name>
</gene>
<organism evidence="1">
    <name type="scientific">marine metagenome</name>
    <dbReference type="NCBI Taxonomy" id="408172"/>
    <lineage>
        <taxon>unclassified sequences</taxon>
        <taxon>metagenomes</taxon>
        <taxon>ecological metagenomes</taxon>
    </lineage>
</organism>
<name>A0A382YGP9_9ZZZZ</name>
<feature type="non-terminal residue" evidence="1">
    <location>
        <position position="60"/>
    </location>
</feature>
<proteinExistence type="predicted"/>
<reference evidence="1" key="1">
    <citation type="submission" date="2018-05" db="EMBL/GenBank/DDBJ databases">
        <authorList>
            <person name="Lanie J.A."/>
            <person name="Ng W.-L."/>
            <person name="Kazmierczak K.M."/>
            <person name="Andrzejewski T.M."/>
            <person name="Davidsen T.M."/>
            <person name="Wayne K.J."/>
            <person name="Tettelin H."/>
            <person name="Glass J.I."/>
            <person name="Rusch D."/>
            <person name="Podicherti R."/>
            <person name="Tsui H.-C.T."/>
            <person name="Winkler M.E."/>
        </authorList>
    </citation>
    <scope>NUCLEOTIDE SEQUENCE</scope>
</reference>
<dbReference type="AlphaFoldDB" id="A0A382YGP9"/>
<dbReference type="EMBL" id="UINC01175722">
    <property type="protein sequence ID" value="SVD82497.1"/>
    <property type="molecule type" value="Genomic_DNA"/>
</dbReference>
<sequence length="60" mass="6639">MKSPSSAKQSSLILLGLFTLLLRYPMTPSPTGDDNFYYISMATSIITHGQIFWAEALLSL</sequence>
<accession>A0A382YGP9</accession>
<evidence type="ECO:0000313" key="1">
    <source>
        <dbReference type="EMBL" id="SVD82497.1"/>
    </source>
</evidence>